<dbReference type="STRING" id="426128.SAMN05660297_01325"/>
<evidence type="ECO:0000256" key="9">
    <source>
        <dbReference type="ARBA" id="ARBA00023027"/>
    </source>
</evidence>
<dbReference type="InterPro" id="IPR001100">
    <property type="entry name" value="Pyr_nuc-diS_OxRdtase"/>
</dbReference>
<protein>
    <recommendedName>
        <fullName evidence="4 16">Dihydrolipoyl dehydrogenase</fullName>
        <ecNumber evidence="3 16">1.8.1.4</ecNumber>
    </recommendedName>
</protein>
<dbReference type="PANTHER" id="PTHR22912:SF217">
    <property type="entry name" value="DIHYDROLIPOYL DEHYDROGENASE"/>
    <property type="match status" value="1"/>
</dbReference>
<keyword evidence="8 16" id="KW-0560">Oxidoreductase</keyword>
<dbReference type="PRINTS" id="PR00411">
    <property type="entry name" value="PNDRDTASEI"/>
</dbReference>
<evidence type="ECO:0000256" key="10">
    <source>
        <dbReference type="ARBA" id="ARBA00023157"/>
    </source>
</evidence>
<evidence type="ECO:0000313" key="20">
    <source>
        <dbReference type="Proteomes" id="UP000199568"/>
    </source>
</evidence>
<evidence type="ECO:0000256" key="3">
    <source>
        <dbReference type="ARBA" id="ARBA00012608"/>
    </source>
</evidence>
<evidence type="ECO:0000256" key="13">
    <source>
        <dbReference type="PIRSR" id="PIRSR000350-2"/>
    </source>
</evidence>
<feature type="binding site" evidence="14">
    <location>
        <begin position="312"/>
        <end position="315"/>
    </location>
    <ligand>
        <name>FAD</name>
        <dbReference type="ChEBI" id="CHEBI:57692"/>
    </ligand>
</feature>
<dbReference type="RefSeq" id="WP_090441143.1">
    <property type="nucleotide sequence ID" value="NZ_FOHU01000004.1"/>
</dbReference>
<feature type="disulfide bond" description="Redox-active" evidence="15">
    <location>
        <begin position="38"/>
        <end position="43"/>
    </location>
</feature>
<feature type="binding site" evidence="14">
    <location>
        <position position="266"/>
    </location>
    <ligand>
        <name>NAD(+)</name>
        <dbReference type="ChEBI" id="CHEBI:57540"/>
    </ligand>
</feature>
<feature type="domain" description="FAD/NAD(P)-binding" evidence="18">
    <location>
        <begin position="1"/>
        <end position="321"/>
    </location>
</feature>
<dbReference type="GO" id="GO:0004148">
    <property type="term" value="F:dihydrolipoyl dehydrogenase (NADH) activity"/>
    <property type="evidence" value="ECO:0007669"/>
    <property type="project" value="UniProtKB-EC"/>
</dbReference>
<keyword evidence="11 16" id="KW-0676">Redox-active center</keyword>
<evidence type="ECO:0000256" key="14">
    <source>
        <dbReference type="PIRSR" id="PIRSR000350-3"/>
    </source>
</evidence>
<evidence type="ECO:0000256" key="4">
    <source>
        <dbReference type="ARBA" id="ARBA00016961"/>
    </source>
</evidence>
<name>A0A1I0BLB1_9FIRM</name>
<dbReference type="Gene3D" id="3.30.390.30">
    <property type="match status" value="1"/>
</dbReference>
<comment type="catalytic activity">
    <reaction evidence="12 16">
        <text>N(6)-[(R)-dihydrolipoyl]-L-lysyl-[protein] + NAD(+) = N(6)-[(R)-lipoyl]-L-lysyl-[protein] + NADH + H(+)</text>
        <dbReference type="Rhea" id="RHEA:15045"/>
        <dbReference type="Rhea" id="RHEA-COMP:10474"/>
        <dbReference type="Rhea" id="RHEA-COMP:10475"/>
        <dbReference type="ChEBI" id="CHEBI:15378"/>
        <dbReference type="ChEBI" id="CHEBI:57540"/>
        <dbReference type="ChEBI" id="CHEBI:57945"/>
        <dbReference type="ChEBI" id="CHEBI:83099"/>
        <dbReference type="ChEBI" id="CHEBI:83100"/>
        <dbReference type="EC" id="1.8.1.4"/>
    </reaction>
</comment>
<dbReference type="InterPro" id="IPR004099">
    <property type="entry name" value="Pyr_nucl-diS_OxRdtase_dimer"/>
</dbReference>
<dbReference type="SUPFAM" id="SSF51905">
    <property type="entry name" value="FAD/NAD(P)-binding domain"/>
    <property type="match status" value="1"/>
</dbReference>
<proteinExistence type="inferred from homology"/>
<keyword evidence="20" id="KW-1185">Reference proteome</keyword>
<comment type="subcellular location">
    <subcellularLocation>
        <location evidence="1">Cytoplasm</location>
    </subcellularLocation>
</comment>
<feature type="binding site" evidence="14">
    <location>
        <begin position="176"/>
        <end position="183"/>
    </location>
    <ligand>
        <name>NAD(+)</name>
        <dbReference type="ChEBI" id="CHEBI:57540"/>
    </ligand>
</feature>
<sequence length="462" mass="49752">MRIAVLGGGPGGYVAAIRAAQLGAEVTIIEKEALGGTCLNVGCIPTKVLLHTAELYSHMKEVNDIGLVVEKVGLDWDKLQERKNNVVKQLVDGVKALLNSNKVKIMHGRGHFISKNQLEVQLTDEGKEIIDFDYAIVAVGSESTKIPIEGATLENVINSDEALSLEEIPKSICIIGGGVIGTEFASIYSRLGSKVTVVEMLPNILNTMDQEIVQYVEHELEKNKVEIKTNTKVKAIKEDKGLLEVSISYDNTETKIQAEKVLIATGRKPSTDHVGLKEIGIKLNGKAIDINKKMQTNINNIYAIGDCTGGIMLAHVASAQGIVAAETIMGEEATIDFKTIPSCVYTKPEIATVGLTEEEAKTAGYNVKTGKFPFMANGKSLIMQETEGMVKFVADAKTGEVLGLHIAGPRATDMIAEGSLAIRLEATIDEIITTIHGHPTVSEAVLEAAHDVYDSCIHVVKR</sequence>
<dbReference type="EMBL" id="FOHU01000004">
    <property type="protein sequence ID" value="SET07792.1"/>
    <property type="molecule type" value="Genomic_DNA"/>
</dbReference>
<dbReference type="InterPro" id="IPR050151">
    <property type="entry name" value="Class-I_Pyr_Nuc-Dis_Oxidored"/>
</dbReference>
<dbReference type="PANTHER" id="PTHR22912">
    <property type="entry name" value="DISULFIDE OXIDOREDUCTASE"/>
    <property type="match status" value="1"/>
</dbReference>
<evidence type="ECO:0000256" key="8">
    <source>
        <dbReference type="ARBA" id="ARBA00023002"/>
    </source>
</evidence>
<comment type="miscellaneous">
    <text evidence="16">The active site is a redox-active disulfide bond.</text>
</comment>
<keyword evidence="14" id="KW-0547">Nucleotide-binding</keyword>
<dbReference type="OrthoDB" id="9807946at2"/>
<comment type="cofactor">
    <cofactor evidence="14 16">
        <name>FAD</name>
        <dbReference type="ChEBI" id="CHEBI:57692"/>
    </cofactor>
    <text evidence="14 16">Binds 1 FAD per subunit.</text>
</comment>
<evidence type="ECO:0000256" key="1">
    <source>
        <dbReference type="ARBA" id="ARBA00004496"/>
    </source>
</evidence>
<feature type="binding site" evidence="14">
    <location>
        <position position="110"/>
    </location>
    <ligand>
        <name>FAD</name>
        <dbReference type="ChEBI" id="CHEBI:57692"/>
    </ligand>
</feature>
<evidence type="ECO:0000256" key="12">
    <source>
        <dbReference type="ARBA" id="ARBA00049187"/>
    </source>
</evidence>
<dbReference type="InterPro" id="IPR023753">
    <property type="entry name" value="FAD/NAD-binding_dom"/>
</dbReference>
<dbReference type="Gene3D" id="3.50.50.60">
    <property type="entry name" value="FAD/NAD(P)-binding domain"/>
    <property type="match status" value="2"/>
</dbReference>
<dbReference type="NCBIfam" id="TIGR01350">
    <property type="entry name" value="lipoamide_DH"/>
    <property type="match status" value="1"/>
</dbReference>
<evidence type="ECO:0000256" key="15">
    <source>
        <dbReference type="PIRSR" id="PIRSR000350-4"/>
    </source>
</evidence>
<dbReference type="Pfam" id="PF02852">
    <property type="entry name" value="Pyr_redox_dim"/>
    <property type="match status" value="1"/>
</dbReference>
<dbReference type="Proteomes" id="UP000199568">
    <property type="component" value="Unassembled WGS sequence"/>
</dbReference>
<reference evidence="19 20" key="1">
    <citation type="submission" date="2016-10" db="EMBL/GenBank/DDBJ databases">
        <authorList>
            <person name="de Groot N.N."/>
        </authorList>
    </citation>
    <scope>NUCLEOTIDE SEQUENCE [LARGE SCALE GENOMIC DNA]</scope>
    <source>
        <strain evidence="19 20">DSM 18979</strain>
    </source>
</reference>
<evidence type="ECO:0000256" key="6">
    <source>
        <dbReference type="ARBA" id="ARBA00022630"/>
    </source>
</evidence>
<evidence type="ECO:0000313" key="19">
    <source>
        <dbReference type="EMBL" id="SET07792.1"/>
    </source>
</evidence>
<keyword evidence="9 14" id="KW-0520">NAD</keyword>
<dbReference type="Pfam" id="PF07992">
    <property type="entry name" value="Pyr_redox_2"/>
    <property type="match status" value="1"/>
</dbReference>
<evidence type="ECO:0000256" key="5">
    <source>
        <dbReference type="ARBA" id="ARBA00022490"/>
    </source>
</evidence>
<keyword evidence="5" id="KW-0963">Cytoplasm</keyword>
<dbReference type="SUPFAM" id="SSF55424">
    <property type="entry name" value="FAD/NAD-linked reductases, dimerisation (C-terminal) domain"/>
    <property type="match status" value="1"/>
</dbReference>
<feature type="binding site" evidence="14">
    <location>
        <position position="306"/>
    </location>
    <ligand>
        <name>FAD</name>
        <dbReference type="ChEBI" id="CHEBI:57692"/>
    </ligand>
</feature>
<gene>
    <name evidence="19" type="ORF">SAMN05660297_01325</name>
</gene>
<keyword evidence="7 14" id="KW-0274">FAD</keyword>
<organism evidence="19 20">
    <name type="scientific">Natronincola peptidivorans</name>
    <dbReference type="NCBI Taxonomy" id="426128"/>
    <lineage>
        <taxon>Bacteria</taxon>
        <taxon>Bacillati</taxon>
        <taxon>Bacillota</taxon>
        <taxon>Clostridia</taxon>
        <taxon>Peptostreptococcales</taxon>
        <taxon>Natronincolaceae</taxon>
        <taxon>Natronincola</taxon>
    </lineage>
</organism>
<dbReference type="GO" id="GO:0005737">
    <property type="term" value="C:cytoplasm"/>
    <property type="evidence" value="ECO:0007669"/>
    <property type="project" value="UniProtKB-SubCell"/>
</dbReference>
<evidence type="ECO:0000259" key="17">
    <source>
        <dbReference type="Pfam" id="PF02852"/>
    </source>
</evidence>
<dbReference type="AlphaFoldDB" id="A0A1I0BLB1"/>
<dbReference type="GO" id="GO:0006103">
    <property type="term" value="P:2-oxoglutarate metabolic process"/>
    <property type="evidence" value="ECO:0007669"/>
    <property type="project" value="TreeGrafter"/>
</dbReference>
<evidence type="ECO:0000259" key="18">
    <source>
        <dbReference type="Pfam" id="PF07992"/>
    </source>
</evidence>
<dbReference type="InterPro" id="IPR036188">
    <property type="entry name" value="FAD/NAD-bd_sf"/>
</dbReference>
<feature type="binding site" evidence="14">
    <location>
        <position position="199"/>
    </location>
    <ligand>
        <name>NAD(+)</name>
        <dbReference type="ChEBI" id="CHEBI:57540"/>
    </ligand>
</feature>
<evidence type="ECO:0000256" key="16">
    <source>
        <dbReference type="RuleBase" id="RU003692"/>
    </source>
</evidence>
<feature type="domain" description="Pyridine nucleotide-disulphide oxidoreductase dimerisation" evidence="17">
    <location>
        <begin position="340"/>
        <end position="449"/>
    </location>
</feature>
<dbReference type="PROSITE" id="PS00076">
    <property type="entry name" value="PYRIDINE_REDOX_1"/>
    <property type="match status" value="1"/>
</dbReference>
<dbReference type="PIRSF" id="PIRSF000350">
    <property type="entry name" value="Mercury_reductase_MerA"/>
    <property type="match status" value="1"/>
</dbReference>
<dbReference type="InterPro" id="IPR016156">
    <property type="entry name" value="FAD/NAD-linked_Rdtase_dimer_sf"/>
</dbReference>
<feature type="binding site" evidence="14">
    <location>
        <position position="47"/>
    </location>
    <ligand>
        <name>FAD</name>
        <dbReference type="ChEBI" id="CHEBI:57692"/>
    </ligand>
</feature>
<keyword evidence="10" id="KW-1015">Disulfide bond</keyword>
<dbReference type="PRINTS" id="PR00368">
    <property type="entry name" value="FADPNR"/>
</dbReference>
<dbReference type="InterPro" id="IPR012999">
    <property type="entry name" value="Pyr_OxRdtase_I_AS"/>
</dbReference>
<comment type="similarity">
    <text evidence="2 16">Belongs to the class-I pyridine nucleotide-disulfide oxidoreductase family.</text>
</comment>
<evidence type="ECO:0000256" key="2">
    <source>
        <dbReference type="ARBA" id="ARBA00007532"/>
    </source>
</evidence>
<evidence type="ECO:0000256" key="7">
    <source>
        <dbReference type="ARBA" id="ARBA00022827"/>
    </source>
</evidence>
<evidence type="ECO:0000256" key="11">
    <source>
        <dbReference type="ARBA" id="ARBA00023284"/>
    </source>
</evidence>
<feature type="active site" description="Proton acceptor" evidence="13">
    <location>
        <position position="438"/>
    </location>
</feature>
<keyword evidence="6 16" id="KW-0285">Flavoprotein</keyword>
<dbReference type="EC" id="1.8.1.4" evidence="3 16"/>
<dbReference type="GO" id="GO:0050660">
    <property type="term" value="F:flavin adenine dinucleotide binding"/>
    <property type="evidence" value="ECO:0007669"/>
    <property type="project" value="InterPro"/>
</dbReference>
<dbReference type="InterPro" id="IPR006258">
    <property type="entry name" value="Lipoamide_DH"/>
</dbReference>
<accession>A0A1I0BLB1</accession>
<dbReference type="FunFam" id="3.30.390.30:FF:000001">
    <property type="entry name" value="Dihydrolipoyl dehydrogenase"/>
    <property type="match status" value="1"/>
</dbReference>